<evidence type="ECO:0000256" key="1">
    <source>
        <dbReference type="ARBA" id="ARBA00022598"/>
    </source>
</evidence>
<evidence type="ECO:0000313" key="7">
    <source>
        <dbReference type="Proteomes" id="UP000198860"/>
    </source>
</evidence>
<dbReference type="OrthoDB" id="9778383at2"/>
<protein>
    <recommendedName>
        <fullName evidence="4">Acyl-CoA synthetase</fullName>
    </recommendedName>
</protein>
<proteinExistence type="predicted"/>
<accession>A0A1H0S859</accession>
<dbReference type="Pfam" id="PF00501">
    <property type="entry name" value="AMP-binding"/>
    <property type="match status" value="1"/>
</dbReference>
<keyword evidence="1" id="KW-0436">Ligase</keyword>
<name>A0A1H0S859_HALAD</name>
<dbReference type="SUPFAM" id="SSF56801">
    <property type="entry name" value="Acetyl-CoA synthetase-like"/>
    <property type="match status" value="1"/>
</dbReference>
<evidence type="ECO:0000256" key="3">
    <source>
        <dbReference type="ARBA" id="ARBA00023098"/>
    </source>
</evidence>
<organism evidence="6 7">
    <name type="scientific">Halobacillus aidingensis</name>
    <dbReference type="NCBI Taxonomy" id="240303"/>
    <lineage>
        <taxon>Bacteria</taxon>
        <taxon>Bacillati</taxon>
        <taxon>Bacillota</taxon>
        <taxon>Bacilli</taxon>
        <taxon>Bacillales</taxon>
        <taxon>Bacillaceae</taxon>
        <taxon>Halobacillus</taxon>
    </lineage>
</organism>
<keyword evidence="7" id="KW-1185">Reference proteome</keyword>
<dbReference type="Gene3D" id="3.40.50.12780">
    <property type="entry name" value="N-terminal domain of ligase-like"/>
    <property type="match status" value="1"/>
</dbReference>
<dbReference type="PANTHER" id="PTHR43272:SF32">
    <property type="entry name" value="AMP-DEPENDENT SYNTHETASE_LIGASE DOMAIN-CONTAINING PROTEIN"/>
    <property type="match status" value="1"/>
</dbReference>
<dbReference type="PANTHER" id="PTHR43272">
    <property type="entry name" value="LONG-CHAIN-FATTY-ACID--COA LIGASE"/>
    <property type="match status" value="1"/>
</dbReference>
<gene>
    <name evidence="6" type="ORF">SAMN05421677_11762</name>
</gene>
<feature type="domain" description="AMP-dependent synthetase/ligase" evidence="5">
    <location>
        <begin position="11"/>
        <end position="429"/>
    </location>
</feature>
<evidence type="ECO:0000313" key="6">
    <source>
        <dbReference type="EMBL" id="SDP37940.1"/>
    </source>
</evidence>
<dbReference type="GO" id="GO:0016020">
    <property type="term" value="C:membrane"/>
    <property type="evidence" value="ECO:0007669"/>
    <property type="project" value="TreeGrafter"/>
</dbReference>
<keyword evidence="2" id="KW-0276">Fatty acid metabolism</keyword>
<reference evidence="7" key="1">
    <citation type="submission" date="2016-10" db="EMBL/GenBank/DDBJ databases">
        <authorList>
            <person name="Varghese N."/>
            <person name="Submissions S."/>
        </authorList>
    </citation>
    <scope>NUCLEOTIDE SEQUENCE [LARGE SCALE GENOMIC DNA]</scope>
    <source>
        <strain evidence="7">CGMCC 1.3703</strain>
    </source>
</reference>
<keyword evidence="3" id="KW-0443">Lipid metabolism</keyword>
<dbReference type="InterPro" id="IPR042099">
    <property type="entry name" value="ANL_N_sf"/>
</dbReference>
<dbReference type="Proteomes" id="UP000198860">
    <property type="component" value="Unassembled WGS sequence"/>
</dbReference>
<dbReference type="GO" id="GO:0004467">
    <property type="term" value="F:long-chain fatty acid-CoA ligase activity"/>
    <property type="evidence" value="ECO:0007669"/>
    <property type="project" value="TreeGrafter"/>
</dbReference>
<dbReference type="STRING" id="240303.SAMN05421677_11762"/>
<dbReference type="RefSeq" id="WP_089653878.1">
    <property type="nucleotide sequence ID" value="NZ_FNIZ01000017.1"/>
</dbReference>
<evidence type="ECO:0000256" key="4">
    <source>
        <dbReference type="ARBA" id="ARBA00032875"/>
    </source>
</evidence>
<dbReference type="InterPro" id="IPR000873">
    <property type="entry name" value="AMP-dep_synth/lig_dom"/>
</dbReference>
<dbReference type="AlphaFoldDB" id="A0A1H0S859"/>
<evidence type="ECO:0000256" key="2">
    <source>
        <dbReference type="ARBA" id="ARBA00022832"/>
    </source>
</evidence>
<dbReference type="Pfam" id="PF23562">
    <property type="entry name" value="AMP-binding_C_3"/>
    <property type="match status" value="1"/>
</dbReference>
<sequence>MTHRTLPQLLFEKADKEGREVAFRQKNLGIWKEWTWHKYYREVESLALGFQEEFSIQAGDRIGIIGDNRPHWIVTELAAQSIGAVPVGIYQDASPDAMAHCLHECEPRILVVEDQEQVDKLLDIIDSFPTIESILFYNEKGLRSYSHDKLMDLKNVQSIGRTRASEDPSFFEHQIQKVKPLDIAFITFTSGVTRHPKAATFTHTNLIQTALSIHEVDPVKADDDYLSFLSLAWICEQVMAVGLSLTRGMTINFPEEPSTILNDLREIGPHLIQAPPRTFENIWTRFQIRMNDSTRLKKKIYTLTESGIEKNARAKLSNRSVSFLSKISYSLNDFFMYSAIRDHLGLSRLRRAYVTGGRLNKDAFEFFQGLGVNVKQTYGTVETTGYASIQRDHEWSAEGAGKPLPGLSMSIASRGEIQVEGLQVFAGYFGGHPVTEFSTGDYGKILDSGEIEIRGRMEERLALDSTDGRSSSEIETELRKSHYLQEALVFGEGRSYLTAMVTIHRASVGRWAEKNQISYTSYRDLTMNPEVIELIRDQVVEMMASLPEESRIKRFVILPEELRLSDGEMTSTQKTVRRTVEKNYKRYLAALYNDGGQFDTLSNLYSEQTNEGEIVPVILLDRSQGVA</sequence>
<evidence type="ECO:0000259" key="5">
    <source>
        <dbReference type="Pfam" id="PF00501"/>
    </source>
</evidence>
<dbReference type="EMBL" id="FNIZ01000017">
    <property type="protein sequence ID" value="SDP37940.1"/>
    <property type="molecule type" value="Genomic_DNA"/>
</dbReference>